<dbReference type="InterPro" id="IPR002071">
    <property type="entry name" value="Thermonucl_AS"/>
</dbReference>
<dbReference type="RefSeq" id="WP_181416311.1">
    <property type="nucleotide sequence ID" value="NZ_QJSU01000009.1"/>
</dbReference>
<dbReference type="Gene3D" id="2.40.50.90">
    <property type="match status" value="1"/>
</dbReference>
<dbReference type="InterPro" id="IPR016071">
    <property type="entry name" value="Staphylococal_nuclease_OB-fold"/>
</dbReference>
<dbReference type="Proteomes" id="UP000247746">
    <property type="component" value="Unassembled WGS sequence"/>
</dbReference>
<comment type="caution">
    <text evidence="5">The sequence shown here is derived from an EMBL/GenBank/DDBJ whole genome shotgun (WGS) entry which is preliminary data.</text>
</comment>
<evidence type="ECO:0000313" key="5">
    <source>
        <dbReference type="EMBL" id="PYE38092.1"/>
    </source>
</evidence>
<dbReference type="EMBL" id="QJSU01000009">
    <property type="protein sequence ID" value="PYE38092.1"/>
    <property type="molecule type" value="Genomic_DNA"/>
</dbReference>
<dbReference type="Pfam" id="PF05901">
    <property type="entry name" value="Excalibur"/>
    <property type="match status" value="1"/>
</dbReference>
<dbReference type="SMART" id="SM00318">
    <property type="entry name" value="SNc"/>
    <property type="match status" value="1"/>
</dbReference>
<dbReference type="AlphaFoldDB" id="A0A2V4UWG2"/>
<dbReference type="GO" id="GO:0003676">
    <property type="term" value="F:nucleic acid binding"/>
    <property type="evidence" value="ECO:0007669"/>
    <property type="project" value="InterPro"/>
</dbReference>
<evidence type="ECO:0000256" key="2">
    <source>
        <dbReference type="ARBA" id="ARBA00022759"/>
    </source>
</evidence>
<proteinExistence type="predicted"/>
<name>A0A2V4UWG2_9GAMM</name>
<accession>A0A2V4UWG2</accession>
<keyword evidence="2 5" id="KW-0255">Endonuclease</keyword>
<keyword evidence="3" id="KW-0378">Hydrolase</keyword>
<dbReference type="SUPFAM" id="SSF50199">
    <property type="entry name" value="Staphylococcal nuclease"/>
    <property type="match status" value="1"/>
</dbReference>
<evidence type="ECO:0000259" key="4">
    <source>
        <dbReference type="PROSITE" id="PS50830"/>
    </source>
</evidence>
<protein>
    <submittedName>
        <fullName evidence="5">Endonuclease YncB(Thermonuclease family)</fullName>
    </submittedName>
</protein>
<evidence type="ECO:0000256" key="3">
    <source>
        <dbReference type="ARBA" id="ARBA00022801"/>
    </source>
</evidence>
<dbReference type="PROSITE" id="PS51257">
    <property type="entry name" value="PROKAR_LIPOPROTEIN"/>
    <property type="match status" value="1"/>
</dbReference>
<keyword evidence="6" id="KW-1185">Reference proteome</keyword>
<dbReference type="Pfam" id="PF00565">
    <property type="entry name" value="SNase"/>
    <property type="match status" value="1"/>
</dbReference>
<reference evidence="5 6" key="1">
    <citation type="submission" date="2018-06" db="EMBL/GenBank/DDBJ databases">
        <title>Genomic Encyclopedia of Type Strains, Phase III (KMG-III): the genomes of soil and plant-associated and newly described type strains.</title>
        <authorList>
            <person name="Whitman W."/>
        </authorList>
    </citation>
    <scope>NUCLEOTIDE SEQUENCE [LARGE SCALE GENOMIC DNA]</scope>
    <source>
        <strain evidence="5 6">CECT 5889</strain>
    </source>
</reference>
<sequence>MKHLAIVGLVLALIGCGGGYDDIDAMRDATTGSTSVVNGNNGSNSDNTAKCYEPNVLNTTGTRVIDGDTVEVTQVSGQSERVRLLGIDAPESAQEYGIESTTALSQCVSKAIVTIEWTERDRYDRLLGKVIANNVDCNLNQLQEGAAWHYKEYQSSQTPYDRIAYANAEIVARSNGRGLWANRYPIKPSDYRSGKNSSDLNFNNERLTSKGASKCYSKPSAGNSDGSGTIIPLPPTGAICSNFIKKTCSQITTCVEAQQQLACGNIQIDGDKDGVPCESICPGG</sequence>
<dbReference type="InterPro" id="IPR008613">
    <property type="entry name" value="Excalibur_Ca-bd_domain"/>
</dbReference>
<dbReference type="GO" id="GO:0004519">
    <property type="term" value="F:endonuclease activity"/>
    <property type="evidence" value="ECO:0007669"/>
    <property type="project" value="UniProtKB-KW"/>
</dbReference>
<gene>
    <name evidence="5" type="ORF">DFP82_10939</name>
</gene>
<dbReference type="InterPro" id="IPR035437">
    <property type="entry name" value="SNase_OB-fold_sf"/>
</dbReference>
<dbReference type="PANTHER" id="PTHR12302:SF3">
    <property type="entry name" value="SERINE_THREONINE-PROTEIN KINASE 31"/>
    <property type="match status" value="1"/>
</dbReference>
<organism evidence="5 6">
    <name type="scientific">Psychrobacter fozii</name>
    <dbReference type="NCBI Taxonomy" id="198480"/>
    <lineage>
        <taxon>Bacteria</taxon>
        <taxon>Pseudomonadati</taxon>
        <taxon>Pseudomonadota</taxon>
        <taxon>Gammaproteobacteria</taxon>
        <taxon>Moraxellales</taxon>
        <taxon>Moraxellaceae</taxon>
        <taxon>Psychrobacter</taxon>
    </lineage>
</organism>
<feature type="domain" description="TNase-like" evidence="4">
    <location>
        <begin position="63"/>
        <end position="182"/>
    </location>
</feature>
<keyword evidence="1" id="KW-0540">Nuclease</keyword>
<evidence type="ECO:0000313" key="6">
    <source>
        <dbReference type="Proteomes" id="UP000247746"/>
    </source>
</evidence>
<dbReference type="GO" id="GO:0016787">
    <property type="term" value="F:hydrolase activity"/>
    <property type="evidence" value="ECO:0007669"/>
    <property type="project" value="UniProtKB-KW"/>
</dbReference>
<dbReference type="PANTHER" id="PTHR12302">
    <property type="entry name" value="EBNA2 BINDING PROTEIN P100"/>
    <property type="match status" value="1"/>
</dbReference>
<evidence type="ECO:0000256" key="1">
    <source>
        <dbReference type="ARBA" id="ARBA00022722"/>
    </source>
</evidence>
<dbReference type="PROSITE" id="PS50830">
    <property type="entry name" value="TNASE_3"/>
    <property type="match status" value="1"/>
</dbReference>
<dbReference type="PROSITE" id="PS01123">
    <property type="entry name" value="TNASE_1"/>
    <property type="match status" value="1"/>
</dbReference>